<evidence type="ECO:0000256" key="1">
    <source>
        <dbReference type="ARBA" id="ARBA00022527"/>
    </source>
</evidence>
<feature type="compositionally biased region" description="Basic residues" evidence="6">
    <location>
        <begin position="324"/>
        <end position="337"/>
    </location>
</feature>
<organism evidence="8 9">
    <name type="scientific">Tritrichomonas musculus</name>
    <dbReference type="NCBI Taxonomy" id="1915356"/>
    <lineage>
        <taxon>Eukaryota</taxon>
        <taxon>Metamonada</taxon>
        <taxon>Parabasalia</taxon>
        <taxon>Tritrichomonadida</taxon>
        <taxon>Tritrichomonadidae</taxon>
        <taxon>Tritrichomonas</taxon>
    </lineage>
</organism>
<protein>
    <recommendedName>
        <fullName evidence="7">Protein kinase domain-containing protein</fullName>
    </recommendedName>
</protein>
<accession>A0ABR2HPH3</accession>
<reference evidence="8 9" key="1">
    <citation type="submission" date="2024-04" db="EMBL/GenBank/DDBJ databases">
        <title>Tritrichomonas musculus Genome.</title>
        <authorList>
            <person name="Alves-Ferreira E."/>
            <person name="Grigg M."/>
            <person name="Lorenzi H."/>
            <person name="Galac M."/>
        </authorList>
    </citation>
    <scope>NUCLEOTIDE SEQUENCE [LARGE SCALE GENOMIC DNA]</scope>
    <source>
        <strain evidence="8 9">EAF2021</strain>
    </source>
</reference>
<keyword evidence="1" id="KW-0723">Serine/threonine-protein kinase</keyword>
<dbReference type="PROSITE" id="PS50011">
    <property type="entry name" value="PROTEIN_KINASE_DOM"/>
    <property type="match status" value="1"/>
</dbReference>
<feature type="domain" description="Protein kinase" evidence="7">
    <location>
        <begin position="14"/>
        <end position="296"/>
    </location>
</feature>
<dbReference type="PANTHER" id="PTHR24346">
    <property type="entry name" value="MAP/MICROTUBULE AFFINITY-REGULATING KINASE"/>
    <property type="match status" value="1"/>
</dbReference>
<feature type="region of interest" description="Disordered" evidence="6">
    <location>
        <begin position="324"/>
        <end position="345"/>
    </location>
</feature>
<dbReference type="Gene3D" id="1.10.510.10">
    <property type="entry name" value="Transferase(Phosphotransferase) domain 1"/>
    <property type="match status" value="1"/>
</dbReference>
<dbReference type="InterPro" id="IPR000719">
    <property type="entry name" value="Prot_kinase_dom"/>
</dbReference>
<keyword evidence="5" id="KW-0067">ATP-binding</keyword>
<sequence>MSSDKFIGKRIGIFKILNKIDDGTYSTVYLAEEDIPLSNRSKDKKTEIKENKKTKSNFWRKLPLLRRYVACKIISREKIEKRNLLERLGQEIRVSKLMHHPNVLHFIDFQKDDSYFYIFQEYVPCGELFHMIQKNGKYSEEKAAILFKQILLGVQYIHSLCIAHCNLKPQNILVDQFERIKIGNFGVSKVFLKDTWLTKIPHGSSYYLSPESIGGYPYDAKKSDIWSCGVILYILTTGSLPWTERDKPDLLNQIKKGDYLRPLNVSENCSNLISRLMTVDVNQRITIEEALTHPFLDKVDVPSAKIDLDFITPRYELKSNVKNHLKHKKEMKSKKVDKKKEANRL</sequence>
<proteinExistence type="predicted"/>
<evidence type="ECO:0000256" key="3">
    <source>
        <dbReference type="ARBA" id="ARBA00022741"/>
    </source>
</evidence>
<dbReference type="Pfam" id="PF00069">
    <property type="entry name" value="Pkinase"/>
    <property type="match status" value="1"/>
</dbReference>
<dbReference type="Proteomes" id="UP001470230">
    <property type="component" value="Unassembled WGS sequence"/>
</dbReference>
<evidence type="ECO:0000256" key="4">
    <source>
        <dbReference type="ARBA" id="ARBA00022777"/>
    </source>
</evidence>
<dbReference type="SUPFAM" id="SSF56112">
    <property type="entry name" value="Protein kinase-like (PK-like)"/>
    <property type="match status" value="1"/>
</dbReference>
<dbReference type="EMBL" id="JAPFFF010000025">
    <property type="protein sequence ID" value="KAK8850001.1"/>
    <property type="molecule type" value="Genomic_DNA"/>
</dbReference>
<comment type="caution">
    <text evidence="8">The sequence shown here is derived from an EMBL/GenBank/DDBJ whole genome shotgun (WGS) entry which is preliminary data.</text>
</comment>
<evidence type="ECO:0000256" key="5">
    <source>
        <dbReference type="ARBA" id="ARBA00022840"/>
    </source>
</evidence>
<evidence type="ECO:0000256" key="6">
    <source>
        <dbReference type="SAM" id="MobiDB-lite"/>
    </source>
</evidence>
<evidence type="ECO:0000259" key="7">
    <source>
        <dbReference type="PROSITE" id="PS50011"/>
    </source>
</evidence>
<name>A0ABR2HPH3_9EUKA</name>
<dbReference type="InterPro" id="IPR011009">
    <property type="entry name" value="Kinase-like_dom_sf"/>
</dbReference>
<evidence type="ECO:0000256" key="2">
    <source>
        <dbReference type="ARBA" id="ARBA00022679"/>
    </source>
</evidence>
<evidence type="ECO:0000313" key="9">
    <source>
        <dbReference type="Proteomes" id="UP001470230"/>
    </source>
</evidence>
<keyword evidence="9" id="KW-1185">Reference proteome</keyword>
<evidence type="ECO:0000313" key="8">
    <source>
        <dbReference type="EMBL" id="KAK8850001.1"/>
    </source>
</evidence>
<dbReference type="PANTHER" id="PTHR24346:SF82">
    <property type="entry name" value="KP78A-RELATED"/>
    <property type="match status" value="1"/>
</dbReference>
<keyword evidence="3" id="KW-0547">Nucleotide-binding</keyword>
<gene>
    <name evidence="8" type="ORF">M9Y10_018595</name>
</gene>
<keyword evidence="2" id="KW-0808">Transferase</keyword>
<keyword evidence="4" id="KW-0418">Kinase</keyword>